<dbReference type="OrthoDB" id="276151at2759"/>
<dbReference type="SUPFAM" id="SSF53335">
    <property type="entry name" value="S-adenosyl-L-methionine-dependent methyltransferases"/>
    <property type="match status" value="1"/>
</dbReference>
<comment type="caution">
    <text evidence="6">The sequence shown here is derived from an EMBL/GenBank/DDBJ whole genome shotgun (WGS) entry which is preliminary data.</text>
</comment>
<feature type="region of interest" description="Disordered" evidence="5">
    <location>
        <begin position="1"/>
        <end position="22"/>
    </location>
</feature>
<dbReference type="PANTHER" id="PTHR32183">
    <property type="match status" value="1"/>
</dbReference>
<dbReference type="EMBL" id="JAAVMX010000002">
    <property type="protein sequence ID" value="KAF4511906.1"/>
    <property type="molecule type" value="Genomic_DNA"/>
</dbReference>
<dbReference type="GO" id="GO:0008757">
    <property type="term" value="F:S-adenosylmethionine-dependent methyltransferase activity"/>
    <property type="evidence" value="ECO:0007669"/>
    <property type="project" value="InterPro"/>
</dbReference>
<evidence type="ECO:0000256" key="4">
    <source>
        <dbReference type="ARBA" id="ARBA00022691"/>
    </source>
</evidence>
<proteinExistence type="predicted"/>
<dbReference type="PROSITE" id="PS51585">
    <property type="entry name" value="SAM_MT_TPMT"/>
    <property type="match status" value="1"/>
</dbReference>
<evidence type="ECO:0000256" key="3">
    <source>
        <dbReference type="ARBA" id="ARBA00022679"/>
    </source>
</evidence>
<evidence type="ECO:0000256" key="1">
    <source>
        <dbReference type="ARBA" id="ARBA00022553"/>
    </source>
</evidence>
<dbReference type="Gene3D" id="3.40.50.150">
    <property type="entry name" value="Vaccinia Virus protein VP39"/>
    <property type="match status" value="1"/>
</dbReference>
<keyword evidence="4" id="KW-0949">S-adenosyl-L-methionine</keyword>
<keyword evidence="2" id="KW-0489">Methyltransferase</keyword>
<protein>
    <submittedName>
        <fullName evidence="6">Uncharacterized protein</fullName>
    </submittedName>
</protein>
<keyword evidence="3" id="KW-0808">Transferase</keyword>
<dbReference type="InterPro" id="IPR029063">
    <property type="entry name" value="SAM-dependent_MTases_sf"/>
</dbReference>
<dbReference type="CDD" id="cd02440">
    <property type="entry name" value="AdoMet_MTases"/>
    <property type="match status" value="1"/>
</dbReference>
<organism evidence="6 7">
    <name type="scientific">Ophiocordyceps sinensis</name>
    <dbReference type="NCBI Taxonomy" id="72228"/>
    <lineage>
        <taxon>Eukaryota</taxon>
        <taxon>Fungi</taxon>
        <taxon>Dikarya</taxon>
        <taxon>Ascomycota</taxon>
        <taxon>Pezizomycotina</taxon>
        <taxon>Sordariomycetes</taxon>
        <taxon>Hypocreomycetidae</taxon>
        <taxon>Hypocreales</taxon>
        <taxon>Ophiocordycipitaceae</taxon>
        <taxon>Ophiocordyceps</taxon>
    </lineage>
</organism>
<evidence type="ECO:0000256" key="2">
    <source>
        <dbReference type="ARBA" id="ARBA00022603"/>
    </source>
</evidence>
<keyword evidence="1" id="KW-0597">Phosphoprotein</keyword>
<gene>
    <name evidence="6" type="ORF">G6O67_001107</name>
</gene>
<sequence length="236" mass="25172">MSAAAPTDESPPPDRPGPSLALADLLSHRPDLVPPRRRGAALVPGAGRAHDARLLADAFGYDVWALRHDPGHVGGVQDGGDRGTGRVTWLAVDFFDERWSRGLGSDGSGRFDLVFDYEFLSALPPPDRPRWAKRVAQLLAPRGRLVCLEYPSSSPATGSDKPAGPWGVSPEVYEALLSAPGEAPSYDPDGAVVSTACSRPRVDALHRLSIIKPTRTHAVGTAEDGSVLDFISVWAR</sequence>
<evidence type="ECO:0000313" key="6">
    <source>
        <dbReference type="EMBL" id="KAF4511906.1"/>
    </source>
</evidence>
<dbReference type="InterPro" id="IPR008854">
    <property type="entry name" value="TPMT"/>
</dbReference>
<evidence type="ECO:0000313" key="7">
    <source>
        <dbReference type="Proteomes" id="UP000557566"/>
    </source>
</evidence>
<dbReference type="Proteomes" id="UP000557566">
    <property type="component" value="Unassembled WGS sequence"/>
</dbReference>
<dbReference type="AlphaFoldDB" id="A0A8H4PWY2"/>
<dbReference type="GO" id="GO:0032259">
    <property type="term" value="P:methylation"/>
    <property type="evidence" value="ECO:0007669"/>
    <property type="project" value="UniProtKB-KW"/>
</dbReference>
<reference evidence="6 7" key="1">
    <citation type="journal article" date="2020" name="Genome Biol. Evol.">
        <title>A new high-quality draft genome assembly of the Chinese cordyceps Ophiocordyceps sinensis.</title>
        <authorList>
            <person name="Shu R."/>
            <person name="Zhang J."/>
            <person name="Meng Q."/>
            <person name="Zhang H."/>
            <person name="Zhou G."/>
            <person name="Li M."/>
            <person name="Wu P."/>
            <person name="Zhao Y."/>
            <person name="Chen C."/>
            <person name="Qin Q."/>
        </authorList>
    </citation>
    <scope>NUCLEOTIDE SEQUENCE [LARGE SCALE GENOMIC DNA]</scope>
    <source>
        <strain evidence="6 7">IOZ07</strain>
    </source>
</reference>
<accession>A0A8H4PWY2</accession>
<dbReference type="PANTHER" id="PTHR32183:SF6">
    <property type="entry name" value="CYSTEINE SULFINATE DESULFINASE_CYSTEINE DESULFURASE AND RELATED ENZYMES"/>
    <property type="match status" value="1"/>
</dbReference>
<evidence type="ECO:0000256" key="5">
    <source>
        <dbReference type="SAM" id="MobiDB-lite"/>
    </source>
</evidence>
<name>A0A8H4PWY2_9HYPO</name>
<keyword evidence="7" id="KW-1185">Reference proteome</keyword>
<dbReference type="Pfam" id="PF05724">
    <property type="entry name" value="TPMT"/>
    <property type="match status" value="1"/>
</dbReference>